<keyword evidence="2" id="KW-0238">DNA-binding</keyword>
<dbReference type="SUPFAM" id="SSF46894">
    <property type="entry name" value="C-terminal effector domain of the bipartite response regulators"/>
    <property type="match status" value="1"/>
</dbReference>
<dbReference type="Pfam" id="PF00196">
    <property type="entry name" value="GerE"/>
    <property type="match status" value="1"/>
</dbReference>
<dbReference type="InterPro" id="IPR016032">
    <property type="entry name" value="Sig_transdc_resp-reg_C-effctor"/>
</dbReference>
<dbReference type="GO" id="GO:0006355">
    <property type="term" value="P:regulation of DNA-templated transcription"/>
    <property type="evidence" value="ECO:0007669"/>
    <property type="project" value="InterPro"/>
</dbReference>
<dbReference type="GO" id="GO:0000160">
    <property type="term" value="P:phosphorelay signal transduction system"/>
    <property type="evidence" value="ECO:0007669"/>
    <property type="project" value="InterPro"/>
</dbReference>
<organism evidence="6 7">
    <name type="scientific">Mariniradius saccharolyticus AK6</name>
    <dbReference type="NCBI Taxonomy" id="1239962"/>
    <lineage>
        <taxon>Bacteria</taxon>
        <taxon>Pseudomonadati</taxon>
        <taxon>Bacteroidota</taxon>
        <taxon>Cytophagia</taxon>
        <taxon>Cytophagales</taxon>
        <taxon>Cyclobacteriaceae</taxon>
        <taxon>Mariniradius</taxon>
    </lineage>
</organism>
<sequence length="208" mass="23593">MIRIALADDHKMFAKGIAGLLEEEDDLRVDGIFSNGKDLLDFLKTHEVDVILTDMNMPVLDGAGVLEAIKKTSPKTKAIVLSMYHDEAIYNRSMKLGADAYVLKNSDPDELIYTVREVFEGNYLPSYSKLQQQTESDEYTDYYKLKFQLSKRETQILRMIKNGMTNKEIAASLNLSLFTVEAHRKKIHSKLKVSSVSELIRKAIDIGI</sequence>
<keyword evidence="1 3" id="KW-0597">Phosphoprotein</keyword>
<dbReference type="PROSITE" id="PS50110">
    <property type="entry name" value="RESPONSE_REGULATORY"/>
    <property type="match status" value="1"/>
</dbReference>
<dbReference type="OrthoDB" id="9797341at2"/>
<dbReference type="Pfam" id="PF00072">
    <property type="entry name" value="Response_reg"/>
    <property type="match status" value="1"/>
</dbReference>
<dbReference type="InterPro" id="IPR011006">
    <property type="entry name" value="CheY-like_superfamily"/>
</dbReference>
<comment type="caution">
    <text evidence="6">The sequence shown here is derived from an EMBL/GenBank/DDBJ whole genome shotgun (WGS) entry which is preliminary data.</text>
</comment>
<dbReference type="PANTHER" id="PTHR43214">
    <property type="entry name" value="TWO-COMPONENT RESPONSE REGULATOR"/>
    <property type="match status" value="1"/>
</dbReference>
<dbReference type="InParanoid" id="M7X921"/>
<evidence type="ECO:0000256" key="3">
    <source>
        <dbReference type="PROSITE-ProRule" id="PRU00169"/>
    </source>
</evidence>
<dbReference type="InterPro" id="IPR001789">
    <property type="entry name" value="Sig_transdc_resp-reg_receiver"/>
</dbReference>
<dbReference type="EMBL" id="AMZY02000020">
    <property type="protein sequence ID" value="EMS31213.1"/>
    <property type="molecule type" value="Genomic_DNA"/>
</dbReference>
<evidence type="ECO:0000313" key="7">
    <source>
        <dbReference type="Proteomes" id="UP000010953"/>
    </source>
</evidence>
<dbReference type="InterPro" id="IPR039420">
    <property type="entry name" value="WalR-like"/>
</dbReference>
<accession>M7X921</accession>
<protein>
    <submittedName>
        <fullName evidence="6">Two component transcriptional regulator, LuxR family</fullName>
    </submittedName>
</protein>
<evidence type="ECO:0000313" key="6">
    <source>
        <dbReference type="EMBL" id="EMS31213.1"/>
    </source>
</evidence>
<dbReference type="RefSeq" id="WP_008631046.1">
    <property type="nucleotide sequence ID" value="NZ_AMZY02000020.1"/>
</dbReference>
<evidence type="ECO:0000256" key="2">
    <source>
        <dbReference type="ARBA" id="ARBA00023125"/>
    </source>
</evidence>
<name>M7X921_9BACT</name>
<dbReference type="CDD" id="cd06170">
    <property type="entry name" value="LuxR_C_like"/>
    <property type="match status" value="1"/>
</dbReference>
<dbReference type="PROSITE" id="PS50043">
    <property type="entry name" value="HTH_LUXR_2"/>
    <property type="match status" value="1"/>
</dbReference>
<dbReference type="AlphaFoldDB" id="M7X921"/>
<evidence type="ECO:0000256" key="1">
    <source>
        <dbReference type="ARBA" id="ARBA00022553"/>
    </source>
</evidence>
<gene>
    <name evidence="6" type="ORF">C943_02360</name>
</gene>
<feature type="domain" description="Response regulatory" evidence="5">
    <location>
        <begin position="3"/>
        <end position="119"/>
    </location>
</feature>
<feature type="domain" description="HTH luxR-type" evidence="4">
    <location>
        <begin position="142"/>
        <end position="207"/>
    </location>
</feature>
<dbReference type="PRINTS" id="PR00038">
    <property type="entry name" value="HTHLUXR"/>
</dbReference>
<dbReference type="InterPro" id="IPR058245">
    <property type="entry name" value="NreC/VraR/RcsB-like_REC"/>
</dbReference>
<dbReference type="InterPro" id="IPR000792">
    <property type="entry name" value="Tscrpt_reg_LuxR_C"/>
</dbReference>
<dbReference type="Gene3D" id="3.40.50.2300">
    <property type="match status" value="1"/>
</dbReference>
<evidence type="ECO:0000259" key="5">
    <source>
        <dbReference type="PROSITE" id="PS50110"/>
    </source>
</evidence>
<dbReference type="STRING" id="1239962.C943_02360"/>
<dbReference type="PANTHER" id="PTHR43214:SF43">
    <property type="entry name" value="TWO-COMPONENT RESPONSE REGULATOR"/>
    <property type="match status" value="1"/>
</dbReference>
<dbReference type="eggNOG" id="COG2197">
    <property type="taxonomic scope" value="Bacteria"/>
</dbReference>
<proteinExistence type="predicted"/>
<evidence type="ECO:0000259" key="4">
    <source>
        <dbReference type="PROSITE" id="PS50043"/>
    </source>
</evidence>
<dbReference type="SMART" id="SM00421">
    <property type="entry name" value="HTH_LUXR"/>
    <property type="match status" value="1"/>
</dbReference>
<dbReference type="CDD" id="cd17535">
    <property type="entry name" value="REC_NarL-like"/>
    <property type="match status" value="1"/>
</dbReference>
<keyword evidence="7" id="KW-1185">Reference proteome</keyword>
<reference evidence="6" key="1">
    <citation type="submission" date="2013-01" db="EMBL/GenBank/DDBJ databases">
        <title>Genome assembly of Mariniradius saccharolyticus AK6.</title>
        <authorList>
            <person name="Vaidya B."/>
            <person name="Khatri I."/>
            <person name="Tanuku N.R.S."/>
            <person name="Subramanian S."/>
            <person name="Pinnaka A."/>
        </authorList>
    </citation>
    <scope>NUCLEOTIDE SEQUENCE [LARGE SCALE GENOMIC DNA]</scope>
    <source>
        <strain evidence="6">AK6</strain>
    </source>
</reference>
<feature type="modified residue" description="4-aspartylphosphate" evidence="3">
    <location>
        <position position="54"/>
    </location>
</feature>
<dbReference type="SUPFAM" id="SSF52172">
    <property type="entry name" value="CheY-like"/>
    <property type="match status" value="1"/>
</dbReference>
<dbReference type="Proteomes" id="UP000010953">
    <property type="component" value="Unassembled WGS sequence"/>
</dbReference>
<dbReference type="GO" id="GO:0003677">
    <property type="term" value="F:DNA binding"/>
    <property type="evidence" value="ECO:0007669"/>
    <property type="project" value="UniProtKB-KW"/>
</dbReference>
<dbReference type="SMART" id="SM00448">
    <property type="entry name" value="REC"/>
    <property type="match status" value="1"/>
</dbReference>